<dbReference type="RefSeq" id="WP_280875326.1">
    <property type="nucleotide sequence ID" value="NZ_JARXVH010000002.1"/>
</dbReference>
<name>A0ABT6LDA9_9ACTN</name>
<dbReference type="SUPFAM" id="SSF52172">
    <property type="entry name" value="CheY-like"/>
    <property type="match status" value="1"/>
</dbReference>
<keyword evidence="1" id="KW-0805">Transcription regulation</keyword>
<accession>A0ABT6LDA9</accession>
<feature type="modified residue" description="4-aspartylphosphate" evidence="4">
    <location>
        <position position="73"/>
    </location>
</feature>
<dbReference type="Gene3D" id="3.40.50.2300">
    <property type="match status" value="1"/>
</dbReference>
<keyword evidence="2" id="KW-0238">DNA-binding</keyword>
<sequence>MDRMDGVDVAVHGGAPGGQGIRVVVISPVRIYLQGLAHLLATEDGLQLVGTAPGVGPAQSLLAGAEVDVVLLDTTGDMAGEAGLDALYRLGEISAVPCVVLGISDRAADVVAYAEAGIAGYVTNESCFTDLVDTLRSATRGEFSCQAGIAAGLVGRLAALARVHRGVRAPKLTSRELQIVALIESGYANKEIARLLHIQLTTVKNHVHNVLEKLGVGSRSEVAAAVRGFRMSLPAPAVVAGTGSRTGPYPDPVGSFARERVPAQSP</sequence>
<keyword evidence="4" id="KW-0597">Phosphoprotein</keyword>
<dbReference type="InterPro" id="IPR001789">
    <property type="entry name" value="Sig_transdc_resp-reg_receiver"/>
</dbReference>
<dbReference type="PANTHER" id="PTHR43214:SF41">
    <property type="entry name" value="NITRATE_NITRITE RESPONSE REGULATOR PROTEIN NARP"/>
    <property type="match status" value="1"/>
</dbReference>
<feature type="compositionally biased region" description="Basic and acidic residues" evidence="5">
    <location>
        <begin position="257"/>
        <end position="266"/>
    </location>
</feature>
<reference evidence="8 9" key="1">
    <citation type="submission" date="2023-04" db="EMBL/GenBank/DDBJ databases">
        <title>Forest soil microbial communities from Buena Vista Peninsula, Colon Province, Panama.</title>
        <authorList>
            <person name="Bouskill N."/>
        </authorList>
    </citation>
    <scope>NUCLEOTIDE SEQUENCE [LARGE SCALE GENOMIC DNA]</scope>
    <source>
        <strain evidence="8 9">GGS1</strain>
    </source>
</reference>
<evidence type="ECO:0000259" key="6">
    <source>
        <dbReference type="PROSITE" id="PS50043"/>
    </source>
</evidence>
<dbReference type="Pfam" id="PF00196">
    <property type="entry name" value="GerE"/>
    <property type="match status" value="1"/>
</dbReference>
<organism evidence="8 9">
    <name type="scientific">Streptomyces pseudovenezuelae</name>
    <dbReference type="NCBI Taxonomy" id="67350"/>
    <lineage>
        <taxon>Bacteria</taxon>
        <taxon>Bacillati</taxon>
        <taxon>Actinomycetota</taxon>
        <taxon>Actinomycetes</taxon>
        <taxon>Kitasatosporales</taxon>
        <taxon>Streptomycetaceae</taxon>
        <taxon>Streptomyces</taxon>
        <taxon>Streptomyces aurantiacus group</taxon>
    </lineage>
</organism>
<evidence type="ECO:0000256" key="1">
    <source>
        <dbReference type="ARBA" id="ARBA00023015"/>
    </source>
</evidence>
<proteinExistence type="predicted"/>
<feature type="domain" description="HTH luxR-type" evidence="6">
    <location>
        <begin position="165"/>
        <end position="232"/>
    </location>
</feature>
<evidence type="ECO:0000256" key="4">
    <source>
        <dbReference type="PROSITE-ProRule" id="PRU00169"/>
    </source>
</evidence>
<feature type="domain" description="Response regulatory" evidence="7">
    <location>
        <begin position="22"/>
        <end position="139"/>
    </location>
</feature>
<feature type="region of interest" description="Disordered" evidence="5">
    <location>
        <begin position="243"/>
        <end position="266"/>
    </location>
</feature>
<evidence type="ECO:0000259" key="7">
    <source>
        <dbReference type="PROSITE" id="PS50110"/>
    </source>
</evidence>
<dbReference type="PROSITE" id="PS50110">
    <property type="entry name" value="RESPONSE_REGULATORY"/>
    <property type="match status" value="1"/>
</dbReference>
<dbReference type="SUPFAM" id="SSF46894">
    <property type="entry name" value="C-terminal effector domain of the bipartite response regulators"/>
    <property type="match status" value="1"/>
</dbReference>
<dbReference type="Proteomes" id="UP001160499">
    <property type="component" value="Unassembled WGS sequence"/>
</dbReference>
<evidence type="ECO:0000256" key="5">
    <source>
        <dbReference type="SAM" id="MobiDB-lite"/>
    </source>
</evidence>
<dbReference type="PROSITE" id="PS50043">
    <property type="entry name" value="HTH_LUXR_2"/>
    <property type="match status" value="1"/>
</dbReference>
<keyword evidence="9" id="KW-1185">Reference proteome</keyword>
<evidence type="ECO:0000313" key="9">
    <source>
        <dbReference type="Proteomes" id="UP001160499"/>
    </source>
</evidence>
<dbReference type="InterPro" id="IPR016032">
    <property type="entry name" value="Sig_transdc_resp-reg_C-effctor"/>
</dbReference>
<gene>
    <name evidence="8" type="ORF">M2283_001556</name>
</gene>
<protein>
    <submittedName>
        <fullName evidence="8">Two-component system nitrate/nitrite response regulator NarL</fullName>
    </submittedName>
</protein>
<dbReference type="EMBL" id="JARXVH010000002">
    <property type="protein sequence ID" value="MDH6214273.1"/>
    <property type="molecule type" value="Genomic_DNA"/>
</dbReference>
<keyword evidence="3" id="KW-0804">Transcription</keyword>
<dbReference type="SMART" id="SM00421">
    <property type="entry name" value="HTH_LUXR"/>
    <property type="match status" value="1"/>
</dbReference>
<dbReference type="CDD" id="cd06170">
    <property type="entry name" value="LuxR_C_like"/>
    <property type="match status" value="1"/>
</dbReference>
<dbReference type="PANTHER" id="PTHR43214">
    <property type="entry name" value="TWO-COMPONENT RESPONSE REGULATOR"/>
    <property type="match status" value="1"/>
</dbReference>
<dbReference type="PRINTS" id="PR00038">
    <property type="entry name" value="HTHLUXR"/>
</dbReference>
<evidence type="ECO:0000256" key="2">
    <source>
        <dbReference type="ARBA" id="ARBA00023125"/>
    </source>
</evidence>
<dbReference type="InterPro" id="IPR039420">
    <property type="entry name" value="WalR-like"/>
</dbReference>
<dbReference type="InterPro" id="IPR011006">
    <property type="entry name" value="CheY-like_superfamily"/>
</dbReference>
<comment type="caution">
    <text evidence="8">The sequence shown here is derived from an EMBL/GenBank/DDBJ whole genome shotgun (WGS) entry which is preliminary data.</text>
</comment>
<dbReference type="PROSITE" id="PS00622">
    <property type="entry name" value="HTH_LUXR_1"/>
    <property type="match status" value="1"/>
</dbReference>
<evidence type="ECO:0000313" key="8">
    <source>
        <dbReference type="EMBL" id="MDH6214273.1"/>
    </source>
</evidence>
<evidence type="ECO:0000256" key="3">
    <source>
        <dbReference type="ARBA" id="ARBA00023163"/>
    </source>
</evidence>
<dbReference type="InterPro" id="IPR000792">
    <property type="entry name" value="Tscrpt_reg_LuxR_C"/>
</dbReference>